<dbReference type="PANTHER" id="PTHR43031">
    <property type="entry name" value="FAD-DEPENDENT OXIDOREDUCTASE"/>
    <property type="match status" value="1"/>
</dbReference>
<dbReference type="FunFam" id="3.40.250.10:FF:000049">
    <property type="entry name" value="Phage shock protein E"/>
    <property type="match status" value="1"/>
</dbReference>
<dbReference type="SUPFAM" id="SSF52821">
    <property type="entry name" value="Rhodanese/Cell cycle control phosphatase"/>
    <property type="match status" value="1"/>
</dbReference>
<proteinExistence type="predicted"/>
<evidence type="ECO:0000259" key="2">
    <source>
        <dbReference type="PROSITE" id="PS50206"/>
    </source>
</evidence>
<protein>
    <submittedName>
        <fullName evidence="3">Sulfurtransferase</fullName>
    </submittedName>
</protein>
<feature type="signal peptide" evidence="1">
    <location>
        <begin position="1"/>
        <end position="20"/>
    </location>
</feature>
<dbReference type="CDD" id="cd00158">
    <property type="entry name" value="RHOD"/>
    <property type="match status" value="1"/>
</dbReference>
<evidence type="ECO:0000313" key="4">
    <source>
        <dbReference type="Proteomes" id="UP000197208"/>
    </source>
</evidence>
<dbReference type="RefSeq" id="WP_088248472.1">
    <property type="nucleotide sequence ID" value="NZ_NHMK01000012.1"/>
</dbReference>
<dbReference type="AlphaFoldDB" id="A0A246BLB2"/>
<accession>A0A246BLB2</accession>
<reference evidence="3 4" key="1">
    <citation type="submission" date="2017-05" db="EMBL/GenBank/DDBJ databases">
        <title>De novo genome assembly of Deniococcus indicus strain DR1.</title>
        <authorList>
            <person name="Chauhan D."/>
            <person name="Yennamalli R.M."/>
            <person name="Priyadarshini R."/>
        </authorList>
    </citation>
    <scope>NUCLEOTIDE SEQUENCE [LARGE SCALE GENOMIC DNA]</scope>
    <source>
        <strain evidence="3 4">DR1</strain>
    </source>
</reference>
<keyword evidence="4" id="KW-1185">Reference proteome</keyword>
<dbReference type="PROSITE" id="PS50206">
    <property type="entry name" value="RHODANESE_3"/>
    <property type="match status" value="1"/>
</dbReference>
<feature type="chain" id="PRO_5012376813" evidence="1">
    <location>
        <begin position="21"/>
        <end position="123"/>
    </location>
</feature>
<gene>
    <name evidence="3" type="ORF">CBQ26_09825</name>
</gene>
<dbReference type="InterPro" id="IPR050229">
    <property type="entry name" value="GlpE_sulfurtransferase"/>
</dbReference>
<dbReference type="GO" id="GO:0004792">
    <property type="term" value="F:thiosulfate-cyanide sulfurtransferase activity"/>
    <property type="evidence" value="ECO:0007669"/>
    <property type="project" value="InterPro"/>
</dbReference>
<keyword evidence="1" id="KW-0732">Signal</keyword>
<dbReference type="EMBL" id="NHMK01000012">
    <property type="protein sequence ID" value="OWL96086.1"/>
    <property type="molecule type" value="Genomic_DNA"/>
</dbReference>
<organism evidence="3 4">
    <name type="scientific">Deinococcus indicus</name>
    <dbReference type="NCBI Taxonomy" id="223556"/>
    <lineage>
        <taxon>Bacteria</taxon>
        <taxon>Thermotogati</taxon>
        <taxon>Deinococcota</taxon>
        <taxon>Deinococci</taxon>
        <taxon>Deinococcales</taxon>
        <taxon>Deinococcaceae</taxon>
        <taxon>Deinococcus</taxon>
    </lineage>
</organism>
<feature type="domain" description="Rhodanese" evidence="2">
    <location>
        <begin position="35"/>
        <end position="123"/>
    </location>
</feature>
<evidence type="ECO:0000256" key="1">
    <source>
        <dbReference type="SAM" id="SignalP"/>
    </source>
</evidence>
<sequence length="123" mass="13293">MNLLPALFVPALLMACAPRAATYTTIPVQDLRAAQEKGEYVLDVRTDAEYREGHVPGAALLPLADLGARMNEVPKDRPVYVICRSGNRSAQASAQLVRAGYTRVFNVDGGMNAWTSAGYPVSR</sequence>
<evidence type="ECO:0000313" key="3">
    <source>
        <dbReference type="EMBL" id="OWL96086.1"/>
    </source>
</evidence>
<dbReference type="SMART" id="SM00450">
    <property type="entry name" value="RHOD"/>
    <property type="match status" value="1"/>
</dbReference>
<dbReference type="Gene3D" id="3.40.250.10">
    <property type="entry name" value="Rhodanese-like domain"/>
    <property type="match status" value="1"/>
</dbReference>
<dbReference type="Pfam" id="PF00581">
    <property type="entry name" value="Rhodanese"/>
    <property type="match status" value="1"/>
</dbReference>
<keyword evidence="3" id="KW-0808">Transferase</keyword>
<comment type="caution">
    <text evidence="3">The sequence shown here is derived from an EMBL/GenBank/DDBJ whole genome shotgun (WGS) entry which is preliminary data.</text>
</comment>
<dbReference type="PROSITE" id="PS00380">
    <property type="entry name" value="RHODANESE_1"/>
    <property type="match status" value="1"/>
</dbReference>
<dbReference type="Proteomes" id="UP000197208">
    <property type="component" value="Unassembled WGS sequence"/>
</dbReference>
<dbReference type="InterPro" id="IPR036873">
    <property type="entry name" value="Rhodanese-like_dom_sf"/>
</dbReference>
<dbReference type="InterPro" id="IPR001763">
    <property type="entry name" value="Rhodanese-like_dom"/>
</dbReference>
<dbReference type="OrthoDB" id="9800872at2"/>
<dbReference type="InterPro" id="IPR001307">
    <property type="entry name" value="Thiosulphate_STrfase_CS"/>
</dbReference>
<name>A0A246BLB2_9DEIO</name>
<dbReference type="PANTHER" id="PTHR43031:SF1">
    <property type="entry name" value="PYRIDINE NUCLEOTIDE-DISULPHIDE OXIDOREDUCTASE"/>
    <property type="match status" value="1"/>
</dbReference>